<dbReference type="InParanoid" id="A0A4Q1BG61"/>
<dbReference type="OrthoDB" id="6612291at2759"/>
<keyword evidence="2" id="KW-1185">Reference proteome</keyword>
<dbReference type="Proteomes" id="UP000289152">
    <property type="component" value="Unassembled WGS sequence"/>
</dbReference>
<accession>A0A4Q1BG61</accession>
<gene>
    <name evidence="1" type="ORF">M231_06796</name>
</gene>
<dbReference type="AlphaFoldDB" id="A0A4Q1BG61"/>
<dbReference type="VEuPathDB" id="FungiDB:TREMEDRAFT_62650"/>
<evidence type="ECO:0000313" key="2">
    <source>
        <dbReference type="Proteomes" id="UP000289152"/>
    </source>
</evidence>
<feature type="non-terminal residue" evidence="1">
    <location>
        <position position="1"/>
    </location>
</feature>
<comment type="caution">
    <text evidence="1">The sequence shown here is derived from an EMBL/GenBank/DDBJ whole genome shotgun (WGS) entry which is preliminary data.</text>
</comment>
<name>A0A4Q1BG61_TREME</name>
<sequence>ILRYDAFELYDSERSTVSADESGRTYAELDELFERRVPARKFKDAVTLAEAVGIKYGELVTHKPVTGVGADTA</sequence>
<proteinExistence type="predicted"/>
<reference evidence="1 2" key="1">
    <citation type="submission" date="2016-06" db="EMBL/GenBank/DDBJ databases">
        <title>Evolution of pathogenesis and genome organization in the Tremellales.</title>
        <authorList>
            <person name="Cuomo C."/>
            <person name="Litvintseva A."/>
            <person name="Heitman J."/>
            <person name="Chen Y."/>
            <person name="Sun S."/>
            <person name="Springer D."/>
            <person name="Dromer F."/>
            <person name="Young S."/>
            <person name="Zeng Q."/>
            <person name="Chapman S."/>
            <person name="Gujja S."/>
            <person name="Saif S."/>
            <person name="Birren B."/>
        </authorList>
    </citation>
    <scope>NUCLEOTIDE SEQUENCE [LARGE SCALE GENOMIC DNA]</scope>
    <source>
        <strain evidence="1 2">ATCC 28783</strain>
    </source>
</reference>
<dbReference type="EMBL" id="SDIL01000114">
    <property type="protein sequence ID" value="RXK35973.1"/>
    <property type="molecule type" value="Genomic_DNA"/>
</dbReference>
<organism evidence="1 2">
    <name type="scientific">Tremella mesenterica</name>
    <name type="common">Jelly fungus</name>
    <dbReference type="NCBI Taxonomy" id="5217"/>
    <lineage>
        <taxon>Eukaryota</taxon>
        <taxon>Fungi</taxon>
        <taxon>Dikarya</taxon>
        <taxon>Basidiomycota</taxon>
        <taxon>Agaricomycotina</taxon>
        <taxon>Tremellomycetes</taxon>
        <taxon>Tremellales</taxon>
        <taxon>Tremellaceae</taxon>
        <taxon>Tremella</taxon>
    </lineage>
</organism>
<protein>
    <submittedName>
        <fullName evidence="1">Uncharacterized protein</fullName>
    </submittedName>
</protein>
<evidence type="ECO:0000313" key="1">
    <source>
        <dbReference type="EMBL" id="RXK35973.1"/>
    </source>
</evidence>